<feature type="coiled-coil region" evidence="1">
    <location>
        <begin position="711"/>
        <end position="745"/>
    </location>
</feature>
<dbReference type="eggNOG" id="COG4248">
    <property type="taxonomic scope" value="Bacteria"/>
</dbReference>
<dbReference type="Proteomes" id="UP000007519">
    <property type="component" value="Chromosome"/>
</dbReference>
<dbReference type="HOGENOM" id="CLU_335513_0_0_10"/>
<evidence type="ECO:0000256" key="2">
    <source>
        <dbReference type="SAM" id="Phobius"/>
    </source>
</evidence>
<dbReference type="GO" id="GO:0005524">
    <property type="term" value="F:ATP binding"/>
    <property type="evidence" value="ECO:0007669"/>
    <property type="project" value="InterPro"/>
</dbReference>
<keyword evidence="2" id="KW-0812">Transmembrane</keyword>
<evidence type="ECO:0000313" key="5">
    <source>
        <dbReference type="Proteomes" id="UP000007519"/>
    </source>
</evidence>
<keyword evidence="1" id="KW-0175">Coiled coil</keyword>
<dbReference type="InterPro" id="IPR011009">
    <property type="entry name" value="Kinase-like_dom_sf"/>
</dbReference>
<organism evidence="4 5">
    <name type="scientific">Saprospira grandis (strain Lewin)</name>
    <dbReference type="NCBI Taxonomy" id="984262"/>
    <lineage>
        <taxon>Bacteria</taxon>
        <taxon>Pseudomonadati</taxon>
        <taxon>Bacteroidota</taxon>
        <taxon>Saprospiria</taxon>
        <taxon>Saprospirales</taxon>
        <taxon>Saprospiraceae</taxon>
        <taxon>Saprospira</taxon>
    </lineage>
</organism>
<dbReference type="PANTHER" id="PTHR44305:SF24">
    <property type="entry name" value="TYROSINE-PROTEIN KINASE C03B1.5-RELATED"/>
    <property type="match status" value="1"/>
</dbReference>
<evidence type="ECO:0000256" key="1">
    <source>
        <dbReference type="SAM" id="Coils"/>
    </source>
</evidence>
<dbReference type="InterPro" id="IPR000719">
    <property type="entry name" value="Prot_kinase_dom"/>
</dbReference>
<evidence type="ECO:0000259" key="3">
    <source>
        <dbReference type="PROSITE" id="PS50011"/>
    </source>
</evidence>
<feature type="transmembrane region" description="Helical" evidence="2">
    <location>
        <begin position="377"/>
        <end position="395"/>
    </location>
</feature>
<protein>
    <submittedName>
        <fullName evidence="4">Serine/threonine protein kinase</fullName>
    </submittedName>
</protein>
<keyword evidence="4" id="KW-0808">Transferase</keyword>
<dbReference type="SUPFAM" id="SSF56112">
    <property type="entry name" value="Protein kinase-like (PK-like)"/>
    <property type="match status" value="1"/>
</dbReference>
<name>H6L510_SAPGL</name>
<dbReference type="GO" id="GO:0004674">
    <property type="term" value="F:protein serine/threonine kinase activity"/>
    <property type="evidence" value="ECO:0007669"/>
    <property type="project" value="UniProtKB-KW"/>
</dbReference>
<dbReference type="PROSITE" id="PS50011">
    <property type="entry name" value="PROTEIN_KINASE_DOM"/>
    <property type="match status" value="1"/>
</dbReference>
<dbReference type="InterPro" id="IPR053083">
    <property type="entry name" value="TF_kinase-domain_protein"/>
</dbReference>
<feature type="coiled-coil region" evidence="1">
    <location>
        <begin position="454"/>
        <end position="502"/>
    </location>
</feature>
<proteinExistence type="predicted"/>
<gene>
    <name evidence="4" type="ordered locus">SGRA_0138</name>
</gene>
<dbReference type="STRING" id="984262.SGRA_0138"/>
<dbReference type="AlphaFoldDB" id="H6L510"/>
<dbReference type="SMART" id="SM00220">
    <property type="entry name" value="S_TKc"/>
    <property type="match status" value="1"/>
</dbReference>
<reference evidence="4 5" key="1">
    <citation type="journal article" date="2012" name="Stand. Genomic Sci.">
        <title>Complete genome sequencing and analysis of Saprospira grandis str. Lewin, a predatory marine bacterium.</title>
        <authorList>
            <person name="Saw J.H."/>
            <person name="Yuryev A."/>
            <person name="Kanbe M."/>
            <person name="Hou S."/>
            <person name="Young A.G."/>
            <person name="Aizawa S."/>
            <person name="Alam M."/>
        </authorList>
    </citation>
    <scope>NUCLEOTIDE SEQUENCE [LARGE SCALE GENOMIC DNA]</scope>
    <source>
        <strain evidence="4 5">Lewin</strain>
    </source>
</reference>
<dbReference type="eggNOG" id="COG1196">
    <property type="taxonomic scope" value="Bacteria"/>
</dbReference>
<accession>H6L510</accession>
<dbReference type="Pfam" id="PF00069">
    <property type="entry name" value="Pkinase"/>
    <property type="match status" value="1"/>
</dbReference>
<dbReference type="KEGG" id="sgn:SGRA_0138"/>
<keyword evidence="5" id="KW-1185">Reference proteome</keyword>
<sequence>MAHKPFARGGEGALYKVRSPRRLQDRVVKLYYPHKLQAEKRSKLRALANYPPQGLGEEQSPIFVWPEEIVVDQHKQLQGFMMPFVQGHKLELFCLPKLPSRLGSYFQKYNLSAENGRVLRLRLAFELSLGLARLQAEGRYVLVDLKPENILLTADNQLAFVDLDAMQLEHPQGLEKATVTTPEYSAPEYYWDGRPAVFDSSWDNFALAVIIYKLLFGIHPFAAAAGGKYAELTSLHQKIEAGLFPHQSEIPFSVIPPPHQLFKEESAALQEAFKQAFILGHSSPKDRPSARAWCSILWTELGDPNLLGRFLDFYPIVWRKNGELLTVEELATNFEEEEKSIAALEAPILAHWEQQALELPQELPSSVIIPTHLRKEILWALPILVVVAAFLALNLKWAYGFQKSFLLFPISIVLALLGYFKRKKLLLQEQKRVAIGAIWAEIKAWNEESAQPPLAKKELAYWNLEEKKKDLIKEYQQALRQLEKERKILAAAEKQIDPEEEEKALKALHRQKRLPSPHHIWKKKDAFLNQLWEQSPYPLKGQKSIAAAKQHLAALEAEELEKIEQTSFSTDKKDARLAILEKNYQENMALWESQQRSLDSSWQQEELEGKQRLNRLADFDRNYRKRLPSISPAFNQTLLIYMGIDSMLSLVQVDPISAELEFVGGEKRSLAAWVEQKPNLMKELYDWWQEVMAEQKAFLSQQDRLNIDRAKKDLAKERKQWQKKYEKKKAQLAEADEEFFRQEARAVTALKYKSWRKELQKVEKLLYKKAQKNTGGEALANWKKAFLSLSIQHHQDIWQLSAQQEALFSPFSFEERMNFEQKDRQKVLEERLAAYYREYGHEKAPKKGAI</sequence>
<feature type="transmembrane region" description="Helical" evidence="2">
    <location>
        <begin position="401"/>
        <end position="420"/>
    </location>
</feature>
<keyword evidence="4" id="KW-0418">Kinase</keyword>
<feature type="domain" description="Protein kinase" evidence="3">
    <location>
        <begin position="1"/>
        <end position="306"/>
    </location>
</feature>
<keyword evidence="2" id="KW-1133">Transmembrane helix</keyword>
<keyword evidence="4" id="KW-0723">Serine/threonine-protein kinase</keyword>
<dbReference type="PANTHER" id="PTHR44305">
    <property type="entry name" value="SI:DKEY-192D15.2-RELATED"/>
    <property type="match status" value="1"/>
</dbReference>
<dbReference type="EMBL" id="CP002831">
    <property type="protein sequence ID" value="AFC22882.1"/>
    <property type="molecule type" value="Genomic_DNA"/>
</dbReference>
<evidence type="ECO:0000313" key="4">
    <source>
        <dbReference type="EMBL" id="AFC22882.1"/>
    </source>
</evidence>
<keyword evidence="2" id="KW-0472">Membrane</keyword>
<dbReference type="Gene3D" id="1.10.510.10">
    <property type="entry name" value="Transferase(Phosphotransferase) domain 1"/>
    <property type="match status" value="1"/>
</dbReference>